<organism evidence="1">
    <name type="scientific">marine sediment metagenome</name>
    <dbReference type="NCBI Taxonomy" id="412755"/>
    <lineage>
        <taxon>unclassified sequences</taxon>
        <taxon>metagenomes</taxon>
        <taxon>ecological metagenomes</taxon>
    </lineage>
</organism>
<dbReference type="EMBL" id="BARW01043291">
    <property type="protein sequence ID" value="GAJ18996.1"/>
    <property type="molecule type" value="Genomic_DNA"/>
</dbReference>
<feature type="non-terminal residue" evidence="1">
    <location>
        <position position="1"/>
    </location>
</feature>
<proteinExistence type="predicted"/>
<reference evidence="1" key="1">
    <citation type="journal article" date="2014" name="Front. Microbiol.">
        <title>High frequency of phylogenetically diverse reductive dehalogenase-homologous genes in deep subseafloor sedimentary metagenomes.</title>
        <authorList>
            <person name="Kawai M."/>
            <person name="Futagami T."/>
            <person name="Toyoda A."/>
            <person name="Takaki Y."/>
            <person name="Nishi S."/>
            <person name="Hori S."/>
            <person name="Arai W."/>
            <person name="Tsubouchi T."/>
            <person name="Morono Y."/>
            <person name="Uchiyama I."/>
            <person name="Ito T."/>
            <person name="Fujiyama A."/>
            <person name="Inagaki F."/>
            <person name="Takami H."/>
        </authorList>
    </citation>
    <scope>NUCLEOTIDE SEQUENCE</scope>
    <source>
        <strain evidence="1">Expedition CK06-06</strain>
    </source>
</reference>
<gene>
    <name evidence="1" type="ORF">S12H4_63518</name>
</gene>
<protein>
    <submittedName>
        <fullName evidence="1">Uncharacterized protein</fullName>
    </submittedName>
</protein>
<sequence>KMDLHIDSKSFENPEQKELLKYACEIASENGSPYFIF</sequence>
<accession>X1VQI9</accession>
<name>X1VQI9_9ZZZZ</name>
<comment type="caution">
    <text evidence="1">The sequence shown here is derived from an EMBL/GenBank/DDBJ whole genome shotgun (WGS) entry which is preliminary data.</text>
</comment>
<feature type="non-terminal residue" evidence="1">
    <location>
        <position position="37"/>
    </location>
</feature>
<evidence type="ECO:0000313" key="1">
    <source>
        <dbReference type="EMBL" id="GAJ18996.1"/>
    </source>
</evidence>
<dbReference type="AlphaFoldDB" id="X1VQI9"/>